<dbReference type="EMBL" id="CAJOBS010001574">
    <property type="protein sequence ID" value="CAF4742803.1"/>
    <property type="molecule type" value="Genomic_DNA"/>
</dbReference>
<accession>A0A821KZP0</accession>
<gene>
    <name evidence="1" type="ORF">KIK155_LOCUS10182</name>
    <name evidence="2" type="ORF">TOA249_LOCUS19801</name>
</gene>
<reference evidence="2" key="1">
    <citation type="submission" date="2021-02" db="EMBL/GenBank/DDBJ databases">
        <authorList>
            <person name="Nowell W R."/>
        </authorList>
    </citation>
    <scope>NUCLEOTIDE SEQUENCE</scope>
</reference>
<comment type="caution">
    <text evidence="2">The sequence shown here is derived from an EMBL/GenBank/DDBJ whole genome shotgun (WGS) entry which is preliminary data.</text>
</comment>
<proteinExistence type="predicted"/>
<dbReference type="AlphaFoldDB" id="A0A821KZP0"/>
<protein>
    <submittedName>
        <fullName evidence="2">Uncharacterized protein</fullName>
    </submittedName>
</protein>
<dbReference type="Proteomes" id="UP000663865">
    <property type="component" value="Unassembled WGS sequence"/>
</dbReference>
<dbReference type="EMBL" id="CAJNYV010001467">
    <property type="protein sequence ID" value="CAF3423685.1"/>
    <property type="molecule type" value="Genomic_DNA"/>
</dbReference>
<sequence length="144" mass="16295">MKLFSQDLDFGLSVLSTLGGSQRTSVGIMTRANTTFMPNWDVPGWDYFSVPGITNSLDCQHAFGNTELGGKLDLYLRLKQSETKQQQQQLVWVYTNRTLSQRSSGASRDPLAGTIWLESESLNDQWFLELNIFIDHSVVEVFEP</sequence>
<evidence type="ECO:0000313" key="1">
    <source>
        <dbReference type="EMBL" id="CAF3423685.1"/>
    </source>
</evidence>
<organism evidence="2 3">
    <name type="scientific">Rotaria socialis</name>
    <dbReference type="NCBI Taxonomy" id="392032"/>
    <lineage>
        <taxon>Eukaryota</taxon>
        <taxon>Metazoa</taxon>
        <taxon>Spiralia</taxon>
        <taxon>Gnathifera</taxon>
        <taxon>Rotifera</taxon>
        <taxon>Eurotatoria</taxon>
        <taxon>Bdelloidea</taxon>
        <taxon>Philodinida</taxon>
        <taxon>Philodinidae</taxon>
        <taxon>Rotaria</taxon>
    </lineage>
</organism>
<dbReference type="Proteomes" id="UP000663838">
    <property type="component" value="Unassembled WGS sequence"/>
</dbReference>
<name>A0A821KZP0_9BILA</name>
<evidence type="ECO:0000313" key="2">
    <source>
        <dbReference type="EMBL" id="CAF4742803.1"/>
    </source>
</evidence>
<evidence type="ECO:0000313" key="3">
    <source>
        <dbReference type="Proteomes" id="UP000663838"/>
    </source>
</evidence>